<dbReference type="AlphaFoldDB" id="A0A382V6G0"/>
<sequence>MPHPERVVAALQSLGGYSTVVNTAVETEVNK</sequence>
<reference evidence="1" key="1">
    <citation type="submission" date="2018-05" db="EMBL/GenBank/DDBJ databases">
        <authorList>
            <person name="Lanie J.A."/>
            <person name="Ng W.-L."/>
            <person name="Kazmierczak K.M."/>
            <person name="Andrzejewski T.M."/>
            <person name="Davidsen T.M."/>
            <person name="Wayne K.J."/>
            <person name="Tettelin H."/>
            <person name="Glass J.I."/>
            <person name="Rusch D."/>
            <person name="Podicherti R."/>
            <person name="Tsui H.-C.T."/>
            <person name="Winkler M.E."/>
        </authorList>
    </citation>
    <scope>NUCLEOTIDE SEQUENCE</scope>
</reference>
<organism evidence="1">
    <name type="scientific">marine metagenome</name>
    <dbReference type="NCBI Taxonomy" id="408172"/>
    <lineage>
        <taxon>unclassified sequences</taxon>
        <taxon>metagenomes</taxon>
        <taxon>ecological metagenomes</taxon>
    </lineage>
</organism>
<proteinExistence type="predicted"/>
<feature type="non-terminal residue" evidence="1">
    <location>
        <position position="31"/>
    </location>
</feature>
<name>A0A382V6G0_9ZZZZ</name>
<gene>
    <name evidence="1" type="ORF">METZ01_LOCUS394928</name>
</gene>
<evidence type="ECO:0000313" key="1">
    <source>
        <dbReference type="EMBL" id="SVD42074.1"/>
    </source>
</evidence>
<accession>A0A382V6G0</accession>
<dbReference type="EMBL" id="UINC01149538">
    <property type="protein sequence ID" value="SVD42074.1"/>
    <property type="molecule type" value="Genomic_DNA"/>
</dbReference>
<protein>
    <submittedName>
        <fullName evidence="1">Uncharacterized protein</fullName>
    </submittedName>
</protein>